<organism evidence="1 2">
    <name type="scientific">Hymenobacter lutimineralis</name>
    <dbReference type="NCBI Taxonomy" id="2606448"/>
    <lineage>
        <taxon>Bacteria</taxon>
        <taxon>Pseudomonadati</taxon>
        <taxon>Bacteroidota</taxon>
        <taxon>Cytophagia</taxon>
        <taxon>Cytophagales</taxon>
        <taxon>Hymenobacteraceae</taxon>
        <taxon>Hymenobacter</taxon>
    </lineage>
</organism>
<reference evidence="1 2" key="1">
    <citation type="submission" date="2019-08" db="EMBL/GenBank/DDBJ databases">
        <authorList>
            <person name="Seo M.-J."/>
        </authorList>
    </citation>
    <scope>NUCLEOTIDE SEQUENCE [LARGE SCALE GENOMIC DNA]</scope>
    <source>
        <strain evidence="1 2">KIGAM108</strain>
    </source>
</reference>
<evidence type="ECO:0000313" key="2">
    <source>
        <dbReference type="Proteomes" id="UP000322791"/>
    </source>
</evidence>
<dbReference type="AlphaFoldDB" id="A0A5D6V5R2"/>
<dbReference type="Proteomes" id="UP000322791">
    <property type="component" value="Unassembled WGS sequence"/>
</dbReference>
<dbReference type="EMBL" id="VTHL01000007">
    <property type="protein sequence ID" value="TYZ10587.1"/>
    <property type="molecule type" value="Genomic_DNA"/>
</dbReference>
<evidence type="ECO:0000313" key="1">
    <source>
        <dbReference type="EMBL" id="TYZ10587.1"/>
    </source>
</evidence>
<protein>
    <submittedName>
        <fullName evidence="1">Uncharacterized protein</fullName>
    </submittedName>
</protein>
<accession>A0A5D6V5R2</accession>
<proteinExistence type="predicted"/>
<name>A0A5D6V5R2_9BACT</name>
<keyword evidence="2" id="KW-1185">Reference proteome</keyword>
<dbReference type="RefSeq" id="WP_149070661.1">
    <property type="nucleotide sequence ID" value="NZ_VTHL01000007.1"/>
</dbReference>
<comment type="caution">
    <text evidence="1">The sequence shown here is derived from an EMBL/GenBank/DDBJ whole genome shotgun (WGS) entry which is preliminary data.</text>
</comment>
<sequence length="241" mass="26636">MRTLTITDETTGQPYHGHLPTGWHEVPLSAFLYFHQLQQQEPSTPAFYHLLAAVTGLPPHVLAEDLSIAAVLAPHLAFLHAGLPTDEPLPHFTHEGRTYTHTADFGRLSVADYTALLTQLDTVKDRQPVPAAARLLAVLYQPEGQPRTPDTLAATADAFQRLPLSLAWPAYRHLLLTWQETVLQKSRLHLAHTQAEVALDLTEQALLTPVTGPRHLAARAGRALLRAYLRAVRAHLTTVAR</sequence>
<gene>
    <name evidence="1" type="ORF">FY528_08990</name>
</gene>